<reference evidence="2" key="1">
    <citation type="journal article" date="2013" name="Nat. Biotechnol.">
        <title>Chinese hamster genome sequenced from sorted chromosomes.</title>
        <authorList>
            <person name="Brinkrolf K."/>
            <person name="Rupp O."/>
            <person name="Laux H."/>
            <person name="Kollin F."/>
            <person name="Ernst W."/>
            <person name="Linke B."/>
            <person name="Kofler R."/>
            <person name="Romand S."/>
            <person name="Hesse F."/>
            <person name="Budach W.E."/>
            <person name="Galosy S."/>
            <person name="Muller D."/>
            <person name="Noll T."/>
            <person name="Wienberg J."/>
            <person name="Jostock T."/>
            <person name="Leonard M."/>
            <person name="Grillari J."/>
            <person name="Tauch A."/>
            <person name="Goesmann A."/>
            <person name="Helk B."/>
            <person name="Mott J.E."/>
            <person name="Puhler A."/>
            <person name="Borth N."/>
        </authorList>
    </citation>
    <scope>NUCLEOTIDE SEQUENCE [LARGE SCALE GENOMIC DNA]</scope>
    <source>
        <strain evidence="2">17A/GY</strain>
    </source>
</reference>
<proteinExistence type="predicted"/>
<dbReference type="Proteomes" id="UP000030759">
    <property type="component" value="Unassembled WGS sequence"/>
</dbReference>
<dbReference type="EMBL" id="KE669267">
    <property type="protein sequence ID" value="ERE82891.1"/>
    <property type="molecule type" value="Genomic_DNA"/>
</dbReference>
<organism evidence="1 2">
    <name type="scientific">Cricetulus griseus</name>
    <name type="common">Chinese hamster</name>
    <name type="synonym">Cricetulus barabensis griseus</name>
    <dbReference type="NCBI Taxonomy" id="10029"/>
    <lineage>
        <taxon>Eukaryota</taxon>
        <taxon>Metazoa</taxon>
        <taxon>Chordata</taxon>
        <taxon>Craniata</taxon>
        <taxon>Vertebrata</taxon>
        <taxon>Euteleostomi</taxon>
        <taxon>Mammalia</taxon>
        <taxon>Eutheria</taxon>
        <taxon>Euarchontoglires</taxon>
        <taxon>Glires</taxon>
        <taxon>Rodentia</taxon>
        <taxon>Myomorpha</taxon>
        <taxon>Muroidea</taxon>
        <taxon>Cricetidae</taxon>
        <taxon>Cricetinae</taxon>
        <taxon>Cricetulus</taxon>
    </lineage>
</organism>
<dbReference type="AlphaFoldDB" id="A0A061ID79"/>
<evidence type="ECO:0000313" key="1">
    <source>
        <dbReference type="EMBL" id="ERE82891.1"/>
    </source>
</evidence>
<evidence type="ECO:0000313" key="2">
    <source>
        <dbReference type="Proteomes" id="UP000030759"/>
    </source>
</evidence>
<gene>
    <name evidence="1" type="ORF">H671_2g7114</name>
</gene>
<protein>
    <submittedName>
        <fullName evidence="1">Uncharacterized protein</fullName>
    </submittedName>
</protein>
<sequence length="92" mass="10833">MIFKDNVEESIYMVDYSDGFSYVEPSLHPWDEAYLIMVDDFSDVFLDLIFQYFIENFCIDVHEGYWSVVLILSCVLVCLVYQDFNCAVNSLE</sequence>
<name>A0A061ID79_CRIGR</name>
<accession>A0A061ID79</accession>